<dbReference type="GO" id="GO:0032211">
    <property type="term" value="P:negative regulation of telomere maintenance via telomerase"/>
    <property type="evidence" value="ECO:0007669"/>
    <property type="project" value="TreeGrafter"/>
</dbReference>
<keyword evidence="4" id="KW-0779">Telomere</keyword>
<feature type="region of interest" description="Disordered" evidence="6">
    <location>
        <begin position="256"/>
        <end position="413"/>
    </location>
</feature>
<dbReference type="Gene3D" id="2.40.50.960">
    <property type="match status" value="1"/>
</dbReference>
<dbReference type="PANTHER" id="PTHR14487">
    <property type="entry name" value="ADRENOCORTICAL DYSPLASIA PROTEIN ACD"/>
    <property type="match status" value="1"/>
</dbReference>
<dbReference type="GO" id="GO:0070187">
    <property type="term" value="C:shelterin complex"/>
    <property type="evidence" value="ECO:0007669"/>
    <property type="project" value="InterPro"/>
</dbReference>
<feature type="domain" description="Shelterin complex subunit TPP1/Est3" evidence="7">
    <location>
        <begin position="11"/>
        <end position="164"/>
    </location>
</feature>
<reference evidence="8" key="1">
    <citation type="submission" date="2016-05" db="EMBL/GenBank/DDBJ databases">
        <authorList>
            <person name="Lavstsen T."/>
            <person name="Jespersen J.S."/>
        </authorList>
    </citation>
    <scope>NUCLEOTIDE SEQUENCE</scope>
    <source>
        <tissue evidence="8">Brain</tissue>
    </source>
</reference>
<dbReference type="GO" id="GO:0070198">
    <property type="term" value="P:protein localization to chromosome, telomeric region"/>
    <property type="evidence" value="ECO:0007669"/>
    <property type="project" value="TreeGrafter"/>
</dbReference>
<feature type="region of interest" description="Disordered" evidence="6">
    <location>
        <begin position="202"/>
        <end position="228"/>
    </location>
</feature>
<evidence type="ECO:0000256" key="3">
    <source>
        <dbReference type="ARBA" id="ARBA00022454"/>
    </source>
</evidence>
<name>A0A1A8EPZ2_9TELE</name>
<evidence type="ECO:0000256" key="6">
    <source>
        <dbReference type="SAM" id="MobiDB-lite"/>
    </source>
</evidence>
<keyword evidence="3" id="KW-0158">Chromosome</keyword>
<dbReference type="InterPro" id="IPR019437">
    <property type="entry name" value="TPP1/Est3"/>
</dbReference>
<protein>
    <submittedName>
        <fullName evidence="8">Adrenocortical dysplasia homolog</fullName>
    </submittedName>
</protein>
<sequence>MYWLRHKPMLPWIEGLVLSYSDREGEEAGVPDGDRTLARKRWLKAYVLEVSHLPESKLRAFEGPNVVLFLSDGQVKIPAVLTASAWARIQEEEGREDLNNFLNATVHLQVDRLQFDMTPDRFTSRFYLVLSGLSTAETGLGREQTPCYTSLRSIRMKIDQTWSARQRAEDSQRSRDEPDLSQLLWQEEWLRSSVNDVVERMTTQTTPQPSTSAHHSSITGPATSWDQDRVRYQAETPFTVPMRFLLIPQRLETGTDAGLRTHTGTELPAHDDAAGQIPEPAGVEPVRQIPEPAGVEPVRDADERSAVLTEDDFPQEEVAQRPSSNPWDIYPPPCISSESSPEPTPTHSGTTSGPDRATMVTSSPYVQISLPPYQNQQNSSILPTNSAEKSLPEPPASDTTQNTRTYQNLPALDRDSQDRVQVDTGNLKRKRHDVPLQRVEEEEFSHSPPSWLFETQPEPARTEEWSSPKQRAVRTTSSVHVDGKRFSYTYSVTGQNLQDFSRFRVAASVLHWAVKYLLTPKPAEPPPNIS</sequence>
<comment type="subcellular location">
    <subcellularLocation>
        <location evidence="2">Chromosome</location>
        <location evidence="2">Telomere</location>
    </subcellularLocation>
    <subcellularLocation>
        <location evidence="1">Nucleus</location>
    </subcellularLocation>
</comment>
<evidence type="ECO:0000256" key="1">
    <source>
        <dbReference type="ARBA" id="ARBA00004123"/>
    </source>
</evidence>
<feature type="compositionally biased region" description="Low complexity" evidence="6">
    <location>
        <begin position="335"/>
        <end position="354"/>
    </location>
</feature>
<dbReference type="EMBL" id="HAEB01001367">
    <property type="protein sequence ID" value="SBQ47842.1"/>
    <property type="molecule type" value="Transcribed_RNA"/>
</dbReference>
<evidence type="ECO:0000313" key="8">
    <source>
        <dbReference type="EMBL" id="SBQ47842.1"/>
    </source>
</evidence>
<accession>A0A1A8EPZ2</accession>
<proteinExistence type="predicted"/>
<keyword evidence="5" id="KW-0539">Nucleus</keyword>
<feature type="compositionally biased region" description="Polar residues" evidence="6">
    <location>
        <begin position="397"/>
        <end position="408"/>
    </location>
</feature>
<evidence type="ECO:0000259" key="7">
    <source>
        <dbReference type="Pfam" id="PF10341"/>
    </source>
</evidence>
<evidence type="ECO:0000256" key="2">
    <source>
        <dbReference type="ARBA" id="ARBA00004574"/>
    </source>
</evidence>
<reference evidence="8" key="2">
    <citation type="submission" date="2016-06" db="EMBL/GenBank/DDBJ databases">
        <title>The genome of a short-lived fish provides insights into sex chromosome evolution and the genetic control of aging.</title>
        <authorList>
            <person name="Reichwald K."/>
            <person name="Felder M."/>
            <person name="Petzold A."/>
            <person name="Koch P."/>
            <person name="Groth M."/>
            <person name="Platzer M."/>
        </authorList>
    </citation>
    <scope>NUCLEOTIDE SEQUENCE</scope>
    <source>
        <tissue evidence="8">Brain</tissue>
    </source>
</reference>
<dbReference type="AlphaFoldDB" id="A0A1A8EPZ2"/>
<dbReference type="GO" id="GO:0016233">
    <property type="term" value="P:telomere capping"/>
    <property type="evidence" value="ECO:0007669"/>
    <property type="project" value="InterPro"/>
</dbReference>
<feature type="compositionally biased region" description="Low complexity" evidence="6">
    <location>
        <begin position="202"/>
        <end position="212"/>
    </location>
</feature>
<feature type="compositionally biased region" description="Polar residues" evidence="6">
    <location>
        <begin position="213"/>
        <end position="225"/>
    </location>
</feature>
<organism evidence="8">
    <name type="scientific">Nothobranchius korthausae</name>
    <dbReference type="NCBI Taxonomy" id="1143690"/>
    <lineage>
        <taxon>Eukaryota</taxon>
        <taxon>Metazoa</taxon>
        <taxon>Chordata</taxon>
        <taxon>Craniata</taxon>
        <taxon>Vertebrata</taxon>
        <taxon>Euteleostomi</taxon>
        <taxon>Actinopterygii</taxon>
        <taxon>Neopterygii</taxon>
        <taxon>Teleostei</taxon>
        <taxon>Neoteleostei</taxon>
        <taxon>Acanthomorphata</taxon>
        <taxon>Ovalentaria</taxon>
        <taxon>Atherinomorphae</taxon>
        <taxon>Cyprinodontiformes</taxon>
        <taxon>Nothobranchiidae</taxon>
        <taxon>Nothobranchius</taxon>
    </lineage>
</organism>
<feature type="compositionally biased region" description="Polar residues" evidence="6">
    <location>
        <begin position="359"/>
        <end position="388"/>
    </location>
</feature>
<dbReference type="InterPro" id="IPR028631">
    <property type="entry name" value="ACD"/>
</dbReference>
<dbReference type="PANTHER" id="PTHR14487:SF3">
    <property type="entry name" value="ADRENOCORTICAL DYSPLASIA PROTEIN HOMOLOG"/>
    <property type="match status" value="1"/>
</dbReference>
<evidence type="ECO:0000256" key="5">
    <source>
        <dbReference type="ARBA" id="ARBA00023242"/>
    </source>
</evidence>
<dbReference type="Pfam" id="PF10341">
    <property type="entry name" value="TPP1"/>
    <property type="match status" value="1"/>
</dbReference>
<dbReference type="GO" id="GO:0007004">
    <property type="term" value="P:telomere maintenance via telomerase"/>
    <property type="evidence" value="ECO:0007669"/>
    <property type="project" value="InterPro"/>
</dbReference>
<gene>
    <name evidence="8" type="primary">ACD</name>
</gene>
<dbReference type="GO" id="GO:0005697">
    <property type="term" value="C:telomerase holoenzyme complex"/>
    <property type="evidence" value="ECO:0007669"/>
    <property type="project" value="InterPro"/>
</dbReference>
<dbReference type="GO" id="GO:0042162">
    <property type="term" value="F:telomeric DNA binding"/>
    <property type="evidence" value="ECO:0007669"/>
    <property type="project" value="InterPro"/>
</dbReference>
<evidence type="ECO:0000256" key="4">
    <source>
        <dbReference type="ARBA" id="ARBA00022895"/>
    </source>
</evidence>